<evidence type="ECO:0000256" key="6">
    <source>
        <dbReference type="PROSITE-ProRule" id="PRU00169"/>
    </source>
</evidence>
<evidence type="ECO:0000256" key="3">
    <source>
        <dbReference type="ARBA" id="ARBA00022553"/>
    </source>
</evidence>
<feature type="domain" description="Response regulatory" evidence="9">
    <location>
        <begin position="397"/>
        <end position="516"/>
    </location>
</feature>
<dbReference type="InterPro" id="IPR003594">
    <property type="entry name" value="HATPase_dom"/>
</dbReference>
<dbReference type="InterPro" id="IPR004358">
    <property type="entry name" value="Sig_transdc_His_kin-like_C"/>
</dbReference>
<dbReference type="SUPFAM" id="SSF55874">
    <property type="entry name" value="ATPase domain of HSP90 chaperone/DNA topoisomerase II/histidine kinase"/>
    <property type="match status" value="1"/>
</dbReference>
<gene>
    <name evidence="10" type="ORF">PTTT1_LOCUS17345</name>
</gene>
<feature type="modified residue" description="4-aspartylphosphate" evidence="6">
    <location>
        <position position="451"/>
    </location>
</feature>
<dbReference type="InterPro" id="IPR036097">
    <property type="entry name" value="HisK_dim/P_sf"/>
</dbReference>
<dbReference type="SMART" id="SM00388">
    <property type="entry name" value="HisKA"/>
    <property type="match status" value="1"/>
</dbReference>
<dbReference type="Pfam" id="PF00072">
    <property type="entry name" value="Response_reg"/>
    <property type="match status" value="1"/>
</dbReference>
<dbReference type="SUPFAM" id="SSF52172">
    <property type="entry name" value="CheY-like"/>
    <property type="match status" value="1"/>
</dbReference>
<evidence type="ECO:0000259" key="8">
    <source>
        <dbReference type="PROSITE" id="PS50109"/>
    </source>
</evidence>
<sequence>MAAIGAAAIILGMSLLFFLYDFFVRREFHEKQSVLDAKRTFVRFVSHEVRTPLNTVCMGLRLLKEELVGVLLGCPQTLDQGQPVDSRSPAELKDSLFALSDEVLTNAESAVDVLNDLLNYDKIEMGTLILELTTFPIWKLIEQISAEFELPAKSKSICLKQDWTSLFKRKTNDIECSGGISSLSTDFAECRFVGDAVRITQVFRNLLSNAIKFSHRGGKFYHRQELSAKPPELCLRSLVQLGVGSIMIRTSWVKPKDQQCVAKESLDCFTLSTGEEVCYPQNGHVQVEVIDTGVGMTREQLEKLFRHGVQFNANNLQSGQGSGLGLYIAKGIAEQHGGTLIATSAGLNRGTTFTLVLPLHKIPSDCLSTSSTKSTLDQDFAQIPHLIQQQQPTGNLRLLIVDDVVMNRKILRRLLERKGHDCFEAENGQTAVELVQKSLNAKQGFDSILLDFEMPIMDGPSACRKMRDIGCQCCIVGITGNILPHDVALFKRAGADMVLPKPLHIEALEDVWLEYGLTGCLTFSKDATIDHDLVNEIRHSI</sequence>
<keyword evidence="4" id="KW-0808">Transferase</keyword>
<feature type="domain" description="Histidine kinase" evidence="8">
    <location>
        <begin position="44"/>
        <end position="361"/>
    </location>
</feature>
<dbReference type="Gene3D" id="3.40.50.2300">
    <property type="match status" value="1"/>
</dbReference>
<dbReference type="Pfam" id="PF02518">
    <property type="entry name" value="HATPase_c"/>
    <property type="match status" value="1"/>
</dbReference>
<keyword evidence="3 6" id="KW-0597">Phosphoprotein</keyword>
<dbReference type="PANTHER" id="PTHR43047:SF66">
    <property type="entry name" value="HISKA"/>
    <property type="match status" value="1"/>
</dbReference>
<dbReference type="SMART" id="SM00448">
    <property type="entry name" value="REC"/>
    <property type="match status" value="1"/>
</dbReference>
<dbReference type="GO" id="GO:0000155">
    <property type="term" value="F:phosphorelay sensor kinase activity"/>
    <property type="evidence" value="ECO:0007669"/>
    <property type="project" value="InterPro"/>
</dbReference>
<accession>A0A8J9X2I7</accession>
<dbReference type="SUPFAM" id="SSF47384">
    <property type="entry name" value="Homodimeric domain of signal transducing histidine kinase"/>
    <property type="match status" value="1"/>
</dbReference>
<dbReference type="AlphaFoldDB" id="A0A8J9X2I7"/>
<dbReference type="PANTHER" id="PTHR43047">
    <property type="entry name" value="TWO-COMPONENT HISTIDINE PROTEIN KINASE"/>
    <property type="match status" value="1"/>
</dbReference>
<organism evidence="10">
    <name type="scientific">Phaeodactylum tricornutum</name>
    <name type="common">Diatom</name>
    <dbReference type="NCBI Taxonomy" id="2850"/>
    <lineage>
        <taxon>Eukaryota</taxon>
        <taxon>Sar</taxon>
        <taxon>Stramenopiles</taxon>
        <taxon>Ochrophyta</taxon>
        <taxon>Bacillariophyta</taxon>
        <taxon>Bacillariophyceae</taxon>
        <taxon>Bacillariophycidae</taxon>
        <taxon>Naviculales</taxon>
        <taxon>Phaeodactylaceae</taxon>
        <taxon>Phaeodactylum</taxon>
    </lineage>
</organism>
<dbReference type="InterPro" id="IPR003661">
    <property type="entry name" value="HisK_dim/P_dom"/>
</dbReference>
<dbReference type="Gene3D" id="1.10.287.130">
    <property type="match status" value="1"/>
</dbReference>
<evidence type="ECO:0000259" key="9">
    <source>
        <dbReference type="PROSITE" id="PS50110"/>
    </source>
</evidence>
<keyword evidence="5" id="KW-0418">Kinase</keyword>
<dbReference type="EMBL" id="OU594956">
    <property type="protein sequence ID" value="CAG9281718.1"/>
    <property type="molecule type" value="Genomic_DNA"/>
</dbReference>
<dbReference type="SMART" id="SM00387">
    <property type="entry name" value="HATPase_c"/>
    <property type="match status" value="1"/>
</dbReference>
<dbReference type="EC" id="2.7.13.3" evidence="2"/>
<evidence type="ECO:0000256" key="2">
    <source>
        <dbReference type="ARBA" id="ARBA00012438"/>
    </source>
</evidence>
<feature type="transmembrane region" description="Helical" evidence="7">
    <location>
        <begin position="6"/>
        <end position="23"/>
    </location>
</feature>
<reference evidence="10" key="1">
    <citation type="submission" date="2022-02" db="EMBL/GenBank/DDBJ databases">
        <authorList>
            <person name="Giguere J D."/>
        </authorList>
    </citation>
    <scope>NUCLEOTIDE SEQUENCE</scope>
    <source>
        <strain evidence="10">CCAP 1055/1</strain>
    </source>
</reference>
<evidence type="ECO:0000256" key="1">
    <source>
        <dbReference type="ARBA" id="ARBA00000085"/>
    </source>
</evidence>
<dbReference type="CDD" id="cd17546">
    <property type="entry name" value="REC_hyHK_CKI1_RcsC-like"/>
    <property type="match status" value="1"/>
</dbReference>
<evidence type="ECO:0000256" key="4">
    <source>
        <dbReference type="ARBA" id="ARBA00022679"/>
    </source>
</evidence>
<dbReference type="PROSITE" id="PS50109">
    <property type="entry name" value="HIS_KIN"/>
    <property type="match status" value="1"/>
</dbReference>
<dbReference type="CDD" id="cd00082">
    <property type="entry name" value="HisKA"/>
    <property type="match status" value="1"/>
</dbReference>
<keyword evidence="7" id="KW-0472">Membrane</keyword>
<dbReference type="GO" id="GO:0009927">
    <property type="term" value="F:histidine phosphotransfer kinase activity"/>
    <property type="evidence" value="ECO:0007669"/>
    <property type="project" value="TreeGrafter"/>
</dbReference>
<name>A0A8J9X2I7_PHATR</name>
<evidence type="ECO:0000313" key="10">
    <source>
        <dbReference type="EMBL" id="CAG9281718.1"/>
    </source>
</evidence>
<dbReference type="PRINTS" id="PR00344">
    <property type="entry name" value="BCTRLSENSOR"/>
</dbReference>
<evidence type="ECO:0000256" key="5">
    <source>
        <dbReference type="ARBA" id="ARBA00022777"/>
    </source>
</evidence>
<proteinExistence type="predicted"/>
<protein>
    <recommendedName>
        <fullName evidence="2">histidine kinase</fullName>
        <ecNumber evidence="2">2.7.13.3</ecNumber>
    </recommendedName>
</protein>
<dbReference type="InterPro" id="IPR005467">
    <property type="entry name" value="His_kinase_dom"/>
</dbReference>
<dbReference type="Proteomes" id="UP000836788">
    <property type="component" value="Chromosome 15"/>
</dbReference>
<dbReference type="Pfam" id="PF00512">
    <property type="entry name" value="HisKA"/>
    <property type="match status" value="1"/>
</dbReference>
<dbReference type="GO" id="GO:0005886">
    <property type="term" value="C:plasma membrane"/>
    <property type="evidence" value="ECO:0007669"/>
    <property type="project" value="TreeGrafter"/>
</dbReference>
<dbReference type="InterPro" id="IPR011006">
    <property type="entry name" value="CheY-like_superfamily"/>
</dbReference>
<keyword evidence="7" id="KW-0812">Transmembrane</keyword>
<evidence type="ECO:0000256" key="7">
    <source>
        <dbReference type="SAM" id="Phobius"/>
    </source>
</evidence>
<dbReference type="InterPro" id="IPR001789">
    <property type="entry name" value="Sig_transdc_resp-reg_receiver"/>
</dbReference>
<comment type="catalytic activity">
    <reaction evidence="1">
        <text>ATP + protein L-histidine = ADP + protein N-phospho-L-histidine.</text>
        <dbReference type="EC" id="2.7.13.3"/>
    </reaction>
</comment>
<dbReference type="Gene3D" id="3.30.565.10">
    <property type="entry name" value="Histidine kinase-like ATPase, C-terminal domain"/>
    <property type="match status" value="1"/>
</dbReference>
<keyword evidence="7" id="KW-1133">Transmembrane helix</keyword>
<dbReference type="PROSITE" id="PS50110">
    <property type="entry name" value="RESPONSE_REGULATORY"/>
    <property type="match status" value="1"/>
</dbReference>
<dbReference type="InterPro" id="IPR036890">
    <property type="entry name" value="HATPase_C_sf"/>
</dbReference>